<evidence type="ECO:0000313" key="3">
    <source>
        <dbReference type="RefSeq" id="XP_016461344.1"/>
    </source>
</evidence>
<dbReference type="PANTHER" id="PTHR33067">
    <property type="entry name" value="RNA-DIRECTED DNA POLYMERASE-RELATED"/>
    <property type="match status" value="1"/>
</dbReference>
<dbReference type="InterPro" id="IPR021109">
    <property type="entry name" value="Peptidase_aspartic_dom_sf"/>
</dbReference>
<dbReference type="PANTHER" id="PTHR33067:SF9">
    <property type="entry name" value="RNA-DIRECTED DNA POLYMERASE"/>
    <property type="match status" value="1"/>
</dbReference>
<dbReference type="KEGG" id="nta:107784696"/>
<dbReference type="PaxDb" id="4097-A0A1S3ZAG2"/>
<feature type="coiled-coil region" evidence="1">
    <location>
        <begin position="74"/>
        <end position="113"/>
    </location>
</feature>
<accession>A0A1S3ZAG2</accession>
<evidence type="ECO:0000256" key="2">
    <source>
        <dbReference type="SAM" id="MobiDB-lite"/>
    </source>
</evidence>
<dbReference type="AlphaFoldDB" id="A0A1S3ZAG2"/>
<dbReference type="RefSeq" id="XP_016461344.1">
    <property type="nucleotide sequence ID" value="XM_016605858.1"/>
</dbReference>
<gene>
    <name evidence="3" type="primary">LOC107784696</name>
</gene>
<organism evidence="3">
    <name type="scientific">Nicotiana tabacum</name>
    <name type="common">Common tobacco</name>
    <dbReference type="NCBI Taxonomy" id="4097"/>
    <lineage>
        <taxon>Eukaryota</taxon>
        <taxon>Viridiplantae</taxon>
        <taxon>Streptophyta</taxon>
        <taxon>Embryophyta</taxon>
        <taxon>Tracheophyta</taxon>
        <taxon>Spermatophyta</taxon>
        <taxon>Magnoliopsida</taxon>
        <taxon>eudicotyledons</taxon>
        <taxon>Gunneridae</taxon>
        <taxon>Pentapetalae</taxon>
        <taxon>asterids</taxon>
        <taxon>lamiids</taxon>
        <taxon>Solanales</taxon>
        <taxon>Solanaceae</taxon>
        <taxon>Nicotianoideae</taxon>
        <taxon>Nicotianeae</taxon>
        <taxon>Nicotiana</taxon>
    </lineage>
</organism>
<dbReference type="Gene3D" id="2.40.70.10">
    <property type="entry name" value="Acid Proteases"/>
    <property type="match status" value="1"/>
</dbReference>
<proteinExistence type="predicted"/>
<name>A0A1S3ZAG2_TOBAC</name>
<protein>
    <submittedName>
        <fullName evidence="3">Uncharacterized protein</fullName>
    </submittedName>
</protein>
<dbReference type="CDD" id="cd00303">
    <property type="entry name" value="retropepsin_like"/>
    <property type="match status" value="1"/>
</dbReference>
<feature type="region of interest" description="Disordered" evidence="2">
    <location>
        <begin position="27"/>
        <end position="53"/>
    </location>
</feature>
<keyword evidence="1" id="KW-0175">Coiled coil</keyword>
<dbReference type="OrthoDB" id="1417277at2759"/>
<reference evidence="3" key="1">
    <citation type="submission" date="2025-08" db="UniProtKB">
        <authorList>
            <consortium name="RefSeq"/>
        </authorList>
    </citation>
    <scope>IDENTIFICATION</scope>
</reference>
<evidence type="ECO:0000256" key="1">
    <source>
        <dbReference type="SAM" id="Coils"/>
    </source>
</evidence>
<sequence>MTELVRYHNTSIQKLEMQMRDLSREQYPKNKGTLPSDTIVYPKGSGSGPTSHCMSITTRSGKVLQGESEQVVEVEDFEQEVEAQVEELIVVEAKKVLEELKVQEMNREEVKEKVSSIIRTTPIQRKEDPGAFIIPCTIGAHDFARALCDNGASIILMTLSIYKQAGLGMPRPKSMRLQMADLSIKRLVGIVDDVLMKVGKFHLPANFVILDCVINKEIPIIFGRQFLAIGRAVMDSERNEIKFRVNYKEVTFHESKGIKLPNAYESISVIDVVDEVEDTIEMKRKEQFLGEALAALLVNFDGEDKEGYMESVEQMLNVLREHKQAIGWTIADIREILAGICDHKIQLDQESKESVVHQ</sequence>